<reference evidence="2" key="1">
    <citation type="journal article" date="2014" name="Int. J. Syst. Evol. Microbiol.">
        <title>Complete genome sequence of Corynebacterium casei LMG S-19264T (=DSM 44701T), isolated from a smear-ripened cheese.</title>
        <authorList>
            <consortium name="US DOE Joint Genome Institute (JGI-PGF)"/>
            <person name="Walter F."/>
            <person name="Albersmeier A."/>
            <person name="Kalinowski J."/>
            <person name="Ruckert C."/>
        </authorList>
    </citation>
    <scope>NUCLEOTIDE SEQUENCE</scope>
    <source>
        <strain evidence="2">CGMCC 1.12754</strain>
    </source>
</reference>
<keyword evidence="1" id="KW-0472">Membrane</keyword>
<evidence type="ECO:0000313" key="2">
    <source>
        <dbReference type="EMBL" id="GGG66724.1"/>
    </source>
</evidence>
<feature type="transmembrane region" description="Helical" evidence="1">
    <location>
        <begin position="62"/>
        <end position="77"/>
    </location>
</feature>
<feature type="transmembrane region" description="Helical" evidence="1">
    <location>
        <begin position="83"/>
        <end position="99"/>
    </location>
</feature>
<comment type="caution">
    <text evidence="2">The sequence shown here is derived from an EMBL/GenBank/DDBJ whole genome shotgun (WGS) entry which is preliminary data.</text>
</comment>
<dbReference type="EMBL" id="BMFR01000002">
    <property type="protein sequence ID" value="GGG66724.1"/>
    <property type="molecule type" value="Genomic_DNA"/>
</dbReference>
<evidence type="ECO:0000313" key="3">
    <source>
        <dbReference type="Proteomes" id="UP000622860"/>
    </source>
</evidence>
<feature type="transmembrane region" description="Helical" evidence="1">
    <location>
        <begin position="167"/>
        <end position="186"/>
    </location>
</feature>
<name>A0A917LY99_9BACI</name>
<keyword evidence="3" id="KW-1185">Reference proteome</keyword>
<accession>A0A917LY99</accession>
<evidence type="ECO:0000256" key="1">
    <source>
        <dbReference type="SAM" id="Phobius"/>
    </source>
</evidence>
<feature type="transmembrane region" description="Helical" evidence="1">
    <location>
        <begin position="36"/>
        <end position="55"/>
    </location>
</feature>
<feature type="transmembrane region" description="Helical" evidence="1">
    <location>
        <begin position="133"/>
        <end position="155"/>
    </location>
</feature>
<feature type="transmembrane region" description="Helical" evidence="1">
    <location>
        <begin position="257"/>
        <end position="278"/>
    </location>
</feature>
<protein>
    <recommendedName>
        <fullName evidence="4">DUF4129 domain-containing protein</fullName>
    </recommendedName>
</protein>
<sequence length="395" mass="45878">MQTKQSNITYAYHFMSEAILLFLVCLPVMYYHFKLVPYGSFLVIASGICMIYLIFTKISNSYMWYIISAPFFIVIFYASDYPLFMGIVFSVALAWRFINIRNETVLNREMGYIKITLVLATGLMLLINEYQIILYAFLQFLFLIVGYISSHLTVIQKEERKRFDNKLWLYIGFMLSMGSVLIFLLFDPGRNLFLKIGEGLSYAAAVAASKVAFVFQFLDFNKVQLPGSETPMEQQQKQLNELQQGSNTSLIEEIMPYIYWTISLTIAAIIIILAIRFFNKKFRIADQADVSDAIVYGNLDDKQRDNRSFISKIVAAQRKPSHPVRKLVYNFEKKALKNGYGRSPFETVEDWLARLGIDNYLTVYQKVRYGEKDVSDQEVNTLREQLLQVEERLEK</sequence>
<dbReference type="RefSeq" id="WP_188454054.1">
    <property type="nucleotide sequence ID" value="NZ_BMFR01000002.1"/>
</dbReference>
<feature type="transmembrane region" description="Helical" evidence="1">
    <location>
        <begin position="12"/>
        <end position="30"/>
    </location>
</feature>
<feature type="transmembrane region" description="Helical" evidence="1">
    <location>
        <begin position="111"/>
        <end position="127"/>
    </location>
</feature>
<evidence type="ECO:0008006" key="4">
    <source>
        <dbReference type="Google" id="ProtNLM"/>
    </source>
</evidence>
<gene>
    <name evidence="2" type="ORF">GCM10011398_07960</name>
</gene>
<keyword evidence="1" id="KW-1133">Transmembrane helix</keyword>
<dbReference type="Proteomes" id="UP000622860">
    <property type="component" value="Unassembled WGS sequence"/>
</dbReference>
<keyword evidence="1" id="KW-0812">Transmembrane</keyword>
<organism evidence="2 3">
    <name type="scientific">Virgibacillus oceani</name>
    <dbReference type="NCBI Taxonomy" id="1479511"/>
    <lineage>
        <taxon>Bacteria</taxon>
        <taxon>Bacillati</taxon>
        <taxon>Bacillota</taxon>
        <taxon>Bacilli</taxon>
        <taxon>Bacillales</taxon>
        <taxon>Bacillaceae</taxon>
        <taxon>Virgibacillus</taxon>
    </lineage>
</organism>
<reference evidence="2" key="2">
    <citation type="submission" date="2020-09" db="EMBL/GenBank/DDBJ databases">
        <authorList>
            <person name="Sun Q."/>
            <person name="Zhou Y."/>
        </authorList>
    </citation>
    <scope>NUCLEOTIDE SEQUENCE</scope>
    <source>
        <strain evidence="2">CGMCC 1.12754</strain>
    </source>
</reference>
<dbReference type="AlphaFoldDB" id="A0A917LY99"/>
<proteinExistence type="predicted"/>